<keyword evidence="1" id="KW-0175">Coiled coil</keyword>
<sequence>MAGKDKLSNEVEEQIQSLARDVYILIEEKLTHFISTATPKEPAKQISIKQSLDYFALQANYQTSQNELAQKNKKLSEQIYQLEQALSVHKKKPRQEQTEANVQNQQSQIVSNEKKLLEQAQALSQQQQINQLEIKNQELTNRLITEQADIKLYQKKVSSLKSQVTLAQEGQQKILNRFNASREKQEKDNDKVRETIKYLRDENNDMNTDNNRQKEAFIEQTSELENKLTEYRLKFEYAQKQLTQNS</sequence>
<proteinExistence type="predicted"/>
<organism evidence="2">
    <name type="scientific">Colwellia sp. C1</name>
    <dbReference type="NCBI Taxonomy" id="1737566"/>
    <lineage>
        <taxon>Bacteria</taxon>
        <taxon>Pseudomonadati</taxon>
        <taxon>Pseudomonadota</taxon>
        <taxon>Gammaproteobacteria</taxon>
        <taxon>Alteromonadales</taxon>
        <taxon>Colwelliaceae</taxon>
        <taxon>Colwellia</taxon>
    </lineage>
</organism>
<feature type="coiled-coil region" evidence="1">
    <location>
        <begin position="122"/>
        <end position="234"/>
    </location>
</feature>
<dbReference type="EMBL" id="KT428295">
    <property type="protein sequence ID" value="ALK44354.1"/>
    <property type="molecule type" value="Genomic_DNA"/>
</dbReference>
<evidence type="ECO:0000256" key="1">
    <source>
        <dbReference type="SAM" id="Coils"/>
    </source>
</evidence>
<accession>A0A0P0LXV6</accession>
<name>A0A0P0LXV6_9GAMM</name>
<feature type="coiled-coil region" evidence="1">
    <location>
        <begin position="65"/>
        <end position="92"/>
    </location>
</feature>
<reference evidence="2" key="1">
    <citation type="submission" date="2015-08" db="EMBL/GenBank/DDBJ databases">
        <title>Partial sequence of psychrophilic Colwellia sp.</title>
        <authorList>
            <person name="Pankowski J.A."/>
            <person name="Leong J.S."/>
            <person name="Nano F.E."/>
        </authorList>
    </citation>
    <scope>NUCLEOTIDE SEQUENCE</scope>
    <source>
        <strain evidence="2">C1</strain>
    </source>
</reference>
<dbReference type="AlphaFoldDB" id="A0A0P0LXV6"/>
<protein>
    <submittedName>
        <fullName evidence="2">Interaptin</fullName>
    </submittedName>
</protein>
<evidence type="ECO:0000313" key="2">
    <source>
        <dbReference type="EMBL" id="ALK44354.1"/>
    </source>
</evidence>